<feature type="transmembrane region" description="Helical" evidence="1">
    <location>
        <begin position="190"/>
        <end position="211"/>
    </location>
</feature>
<reference evidence="2 3" key="1">
    <citation type="submission" date="2022-03" db="EMBL/GenBank/DDBJ databases">
        <authorList>
            <person name="Jo J.-H."/>
            <person name="Im W.-T."/>
        </authorList>
    </citation>
    <scope>NUCLEOTIDE SEQUENCE [LARGE SCALE GENOMIC DNA]</scope>
    <source>
        <strain evidence="2 3">SM33</strain>
    </source>
</reference>
<gene>
    <name evidence="2" type="ORF">LZ016_01375</name>
</gene>
<proteinExistence type="predicted"/>
<accession>A0ABS9VIF7</accession>
<organism evidence="2 3">
    <name type="scientific">Sphingomonas telluris</name>
    <dbReference type="NCBI Taxonomy" id="2907998"/>
    <lineage>
        <taxon>Bacteria</taxon>
        <taxon>Pseudomonadati</taxon>
        <taxon>Pseudomonadota</taxon>
        <taxon>Alphaproteobacteria</taxon>
        <taxon>Sphingomonadales</taxon>
        <taxon>Sphingomonadaceae</taxon>
        <taxon>Sphingomonas</taxon>
    </lineage>
</organism>
<name>A0ABS9VIF7_9SPHN</name>
<evidence type="ECO:0008006" key="4">
    <source>
        <dbReference type="Google" id="ProtNLM"/>
    </source>
</evidence>
<keyword evidence="1" id="KW-0472">Membrane</keyword>
<feature type="transmembrane region" description="Helical" evidence="1">
    <location>
        <begin position="96"/>
        <end position="115"/>
    </location>
</feature>
<dbReference type="EMBL" id="JAKZHW010000001">
    <property type="protein sequence ID" value="MCH8614759.1"/>
    <property type="molecule type" value="Genomic_DNA"/>
</dbReference>
<evidence type="ECO:0000256" key="1">
    <source>
        <dbReference type="SAM" id="Phobius"/>
    </source>
</evidence>
<feature type="transmembrane region" description="Helical" evidence="1">
    <location>
        <begin position="424"/>
        <end position="443"/>
    </location>
</feature>
<protein>
    <recommendedName>
        <fullName evidence="4">Glycosyltransferase RgtA/B/C/D-like domain-containing protein</fullName>
    </recommendedName>
</protein>
<keyword evidence="1" id="KW-0812">Transmembrane</keyword>
<feature type="transmembrane region" description="Helical" evidence="1">
    <location>
        <begin position="66"/>
        <end position="84"/>
    </location>
</feature>
<evidence type="ECO:0000313" key="2">
    <source>
        <dbReference type="EMBL" id="MCH8614759.1"/>
    </source>
</evidence>
<sequence length="463" mass="50392">MPQVVTVAAVTAVLLLPAMHNRFPFVFPDTSAYLSVAYADSWPIDRAGFYGLLLAPALRSLDGPPGVWLAIVMQAAIIATVLVAACRKLLPRSRGWLIFALIAPIALLTSLSLHATQLMPDAFTGALILLAWLAASRNLADPGTPLMWLATAVLALVHYTHVGLIAVAVVATQIVCAVGGATIKEIAKRAMAAALTIAAVLSAHTAVYGAYFNRWSPSPLGGYFLFARLNEDGLVPRWFDRHCGVDAPKPLCDIRPEIPRDSQELLWGKEPSPLYDRINKRKGEPDSWLWVDMVSQAANGSLKEQPVEFARVATKATADQFVHYQALDDECPENCGNLKLFDWRPNLIESVRSSRQLTDGLPRTPIRLVTGTVATVGLLLLLPLLFLAVRRRDTLATSLLATLVLCLVANAAMAGALSDVHDRYQSRIIWLAPFAASLVMVRWRRRSELLASIAEEAKCPVTA</sequence>
<feature type="transmembrane region" description="Helical" evidence="1">
    <location>
        <begin position="146"/>
        <end position="178"/>
    </location>
</feature>
<keyword evidence="3" id="KW-1185">Reference proteome</keyword>
<feature type="transmembrane region" description="Helical" evidence="1">
    <location>
        <begin position="366"/>
        <end position="387"/>
    </location>
</feature>
<evidence type="ECO:0000313" key="3">
    <source>
        <dbReference type="Proteomes" id="UP001203058"/>
    </source>
</evidence>
<keyword evidence="1" id="KW-1133">Transmembrane helix</keyword>
<dbReference type="Proteomes" id="UP001203058">
    <property type="component" value="Unassembled WGS sequence"/>
</dbReference>
<comment type="caution">
    <text evidence="2">The sequence shown here is derived from an EMBL/GenBank/DDBJ whole genome shotgun (WGS) entry which is preliminary data.</text>
</comment>
<feature type="transmembrane region" description="Helical" evidence="1">
    <location>
        <begin position="399"/>
        <end position="418"/>
    </location>
</feature>
<dbReference type="RefSeq" id="WP_241445335.1">
    <property type="nucleotide sequence ID" value="NZ_JAKZHW010000001.1"/>
</dbReference>